<protein>
    <submittedName>
        <fullName evidence="2">Uncharacterized protein</fullName>
    </submittedName>
</protein>
<reference evidence="2 4" key="1">
    <citation type="submission" date="2023-10" db="EMBL/GenBank/DDBJ databases">
        <title>Whole Genome based description of the genera Actinobaculum and Actinotignum reveals a complex phylogenetic relationship within the species included in the genus Actinotignum.</title>
        <authorList>
            <person name="Jensen C.S."/>
            <person name="Dargis R."/>
            <person name="Kemp M."/>
            <person name="Christensen J.J."/>
        </authorList>
    </citation>
    <scope>NUCLEOTIDE SEQUENCE</scope>
    <source>
        <strain evidence="3 4">SLA_B089</strain>
        <strain evidence="2">SLA_B245</strain>
    </source>
</reference>
<evidence type="ECO:0000313" key="5">
    <source>
        <dbReference type="Proteomes" id="UP001288320"/>
    </source>
</evidence>
<dbReference type="GeneID" id="92813779"/>
<accession>A0AAW9HLA3</accession>
<dbReference type="Proteomes" id="UP001288320">
    <property type="component" value="Unassembled WGS sequence"/>
</dbReference>
<keyword evidence="4" id="KW-1185">Reference proteome</keyword>
<comment type="caution">
    <text evidence="2">The sequence shown here is derived from an EMBL/GenBank/DDBJ whole genome shotgun (WGS) entry which is preliminary data.</text>
</comment>
<dbReference type="RefSeq" id="WP_143231897.1">
    <property type="nucleotide sequence ID" value="NZ_CAUPFC010000006.1"/>
</dbReference>
<sequence length="68" mass="7780">MGSRDKREKQRLHRSADKAEAKMKRLEQRREKELAAKDAEIARLEKASEVLARAVVSAYLFSEKHGNG</sequence>
<feature type="region of interest" description="Disordered" evidence="1">
    <location>
        <begin position="1"/>
        <end position="27"/>
    </location>
</feature>
<name>A0AAW9HLA3_9ACTO</name>
<evidence type="ECO:0000313" key="4">
    <source>
        <dbReference type="Proteomes" id="UP001284901"/>
    </source>
</evidence>
<dbReference type="EMBL" id="JAWNFY010000015">
    <property type="protein sequence ID" value="MDY5146607.1"/>
    <property type="molecule type" value="Genomic_DNA"/>
</dbReference>
<evidence type="ECO:0000256" key="1">
    <source>
        <dbReference type="SAM" id="MobiDB-lite"/>
    </source>
</evidence>
<dbReference type="Proteomes" id="UP001284901">
    <property type="component" value="Unassembled WGS sequence"/>
</dbReference>
<dbReference type="EMBL" id="JAWNFV010000010">
    <property type="protein sequence ID" value="MDY5140801.1"/>
    <property type="molecule type" value="Genomic_DNA"/>
</dbReference>
<evidence type="ECO:0000313" key="2">
    <source>
        <dbReference type="EMBL" id="MDY5140801.1"/>
    </source>
</evidence>
<organism evidence="2 5">
    <name type="scientific">Actinotignum timonense</name>
    <dbReference type="NCBI Taxonomy" id="1870995"/>
    <lineage>
        <taxon>Bacteria</taxon>
        <taxon>Bacillati</taxon>
        <taxon>Actinomycetota</taxon>
        <taxon>Actinomycetes</taxon>
        <taxon>Actinomycetales</taxon>
        <taxon>Actinomycetaceae</taxon>
        <taxon>Actinotignum</taxon>
    </lineage>
</organism>
<dbReference type="AlphaFoldDB" id="A0AAW9HLA3"/>
<proteinExistence type="predicted"/>
<gene>
    <name evidence="2" type="ORF">R6G74_05685</name>
    <name evidence="3" type="ORF">R6P33_06200</name>
</gene>
<evidence type="ECO:0000313" key="3">
    <source>
        <dbReference type="EMBL" id="MDY5146607.1"/>
    </source>
</evidence>